<dbReference type="AlphaFoldDB" id="E0XTJ9"/>
<reference evidence="1" key="1">
    <citation type="journal article" date="2011" name="Environ. Microbiol.">
        <title>Time-series analyses of Monterey Bay coastal microbial picoplankton using a 'genome proxy' microarray.</title>
        <authorList>
            <person name="Rich V.I."/>
            <person name="Pham V.D."/>
            <person name="Eppley J."/>
            <person name="Shi Y."/>
            <person name="DeLong E.F."/>
        </authorList>
    </citation>
    <scope>NUCLEOTIDE SEQUENCE</scope>
</reference>
<dbReference type="EMBL" id="GU474873">
    <property type="protein sequence ID" value="ADI17740.1"/>
    <property type="molecule type" value="Genomic_DNA"/>
</dbReference>
<organism evidence="1">
    <name type="scientific">uncultured nuHF1 cluster bacterium HF0130_31E21</name>
    <dbReference type="NCBI Taxonomy" id="710728"/>
    <lineage>
        <taxon>Bacteria</taxon>
        <taxon>environmental samples</taxon>
    </lineage>
</organism>
<sequence>MYSPLFKIIKIYQINLKRRLTVGQQDRINRTFASVIQFRRIRSRFDQN</sequence>
<accession>E0XTJ9</accession>
<evidence type="ECO:0000313" key="1">
    <source>
        <dbReference type="EMBL" id="ADI17740.1"/>
    </source>
</evidence>
<name>E0XTJ9_9BACT</name>
<proteinExistence type="predicted"/>
<protein>
    <submittedName>
        <fullName evidence="1">Uncharacterized protein</fullName>
    </submittedName>
</protein>